<dbReference type="PANTHER" id="PTHR10378">
    <property type="entry name" value="LIM DOMAIN-BINDING PROTEIN"/>
    <property type="match status" value="1"/>
</dbReference>
<dbReference type="GO" id="GO:0030274">
    <property type="term" value="F:LIM domain binding"/>
    <property type="evidence" value="ECO:0007669"/>
    <property type="project" value="UniProtKB-UniRule"/>
</dbReference>
<feature type="compositionally biased region" description="Polar residues" evidence="5">
    <location>
        <begin position="274"/>
        <end position="306"/>
    </location>
</feature>
<name>W5M5T4_LEPOC</name>
<evidence type="ECO:0000259" key="6">
    <source>
        <dbReference type="PROSITE" id="PS51957"/>
    </source>
</evidence>
<protein>
    <submittedName>
        <fullName evidence="7">LIM domain binding 2a</fullName>
    </submittedName>
</protein>
<reference evidence="7" key="3">
    <citation type="submission" date="2025-09" db="UniProtKB">
        <authorList>
            <consortium name="Ensembl"/>
        </authorList>
    </citation>
    <scope>IDENTIFICATION</scope>
</reference>
<dbReference type="Ensembl" id="ENSLOCT00000003749.1">
    <property type="protein sequence ID" value="ENSLOCP00000003742.1"/>
    <property type="gene ID" value="ENSLOCG00000003158.1"/>
</dbReference>
<evidence type="ECO:0000256" key="1">
    <source>
        <dbReference type="ARBA" id="ARBA00004123"/>
    </source>
</evidence>
<dbReference type="Proteomes" id="UP000018468">
    <property type="component" value="Linkage group LG4"/>
</dbReference>
<comment type="similarity">
    <text evidence="2 4">Belongs to the LDB family.</text>
</comment>
<feature type="region of interest" description="Disordered" evidence="5">
    <location>
        <begin position="177"/>
        <end position="230"/>
    </location>
</feature>
<proteinExistence type="inferred from homology"/>
<dbReference type="Bgee" id="ENSLOCG00000003158">
    <property type="expression patterns" value="Expressed in brain and 13 other cell types or tissues"/>
</dbReference>
<dbReference type="AlphaFoldDB" id="W5M5T4"/>
<dbReference type="Pfam" id="PF17916">
    <property type="entry name" value="LID"/>
    <property type="match status" value="1"/>
</dbReference>
<dbReference type="HOGENOM" id="CLU_032597_0_0_1"/>
<dbReference type="FunFam" id="2.10.110.10:FF:000063">
    <property type="entry name" value="LIM domain-binding protein 2 isoform X2"/>
    <property type="match status" value="1"/>
</dbReference>
<dbReference type="GO" id="GO:0005634">
    <property type="term" value="C:nucleus"/>
    <property type="evidence" value="ECO:0007669"/>
    <property type="project" value="UniProtKB-SubCell"/>
</dbReference>
<feature type="compositionally biased region" description="Polar residues" evidence="5">
    <location>
        <begin position="221"/>
        <end position="230"/>
    </location>
</feature>
<dbReference type="GeneTree" id="ENSGT00390000005639"/>
<reference evidence="8" key="1">
    <citation type="submission" date="2011-12" db="EMBL/GenBank/DDBJ databases">
        <title>The Draft Genome of Lepisosteus oculatus.</title>
        <authorList>
            <consortium name="The Broad Institute Genome Assembly &amp; Analysis Group"/>
            <consortium name="Computational R&amp;D Group"/>
            <consortium name="and Sequencing Platform"/>
            <person name="Di Palma F."/>
            <person name="Alfoldi J."/>
            <person name="Johnson J."/>
            <person name="Berlin A."/>
            <person name="Gnerre S."/>
            <person name="Jaffe D."/>
            <person name="MacCallum I."/>
            <person name="Young S."/>
            <person name="Walker B.J."/>
            <person name="Lander E.S."/>
            <person name="Lindblad-Toh K."/>
        </authorList>
    </citation>
    <scope>NUCLEOTIDE SEQUENCE [LARGE SCALE GENOMIC DNA]</scope>
</reference>
<feature type="compositionally biased region" description="Low complexity" evidence="5">
    <location>
        <begin position="199"/>
        <end position="215"/>
    </location>
</feature>
<evidence type="ECO:0000313" key="8">
    <source>
        <dbReference type="Proteomes" id="UP000018468"/>
    </source>
</evidence>
<feature type="domain" description="LIM interaction" evidence="6">
    <location>
        <begin position="231"/>
        <end position="270"/>
    </location>
</feature>
<evidence type="ECO:0000256" key="2">
    <source>
        <dbReference type="ARBA" id="ARBA00006928"/>
    </source>
</evidence>
<accession>W5M5T4</accession>
<evidence type="ECO:0000256" key="5">
    <source>
        <dbReference type="SAM" id="MobiDB-lite"/>
    </source>
</evidence>
<evidence type="ECO:0000256" key="4">
    <source>
        <dbReference type="PROSITE-ProRule" id="PRU01302"/>
    </source>
</evidence>
<dbReference type="Pfam" id="PF01803">
    <property type="entry name" value="LIM_bind"/>
    <property type="match status" value="1"/>
</dbReference>
<evidence type="ECO:0000313" key="7">
    <source>
        <dbReference type="Ensembl" id="ENSLOCP00000003742.1"/>
    </source>
</evidence>
<dbReference type="EMBL" id="AHAT01020581">
    <property type="status" value="NOT_ANNOTATED_CDS"/>
    <property type="molecule type" value="Genomic_DNA"/>
</dbReference>
<dbReference type="PROSITE" id="PS51957">
    <property type="entry name" value="LID"/>
    <property type="match status" value="1"/>
</dbReference>
<sequence>FLLQLFTECTAIGRTLIPRYFSTVFEGGVTDLYYILKHSKESFHNSSITVDCDQCTMVTQHGKPMFTKVCTEGRLILEFTFDDLMRIKAWHFTIRQYRELVPRSILAMHAQDPQVLEQLSKNITRMGLTNFTLNYLRLCVILEPMQELMSRHKTYNLSPRDCLKTCLFQKWQRMVAPPDHKKAEPTRQTTTKRRKRKNSASSASNSSVGNNANSNSKKRSPASNFSLSSQDVMVVGEPTLMGGEFGDEDERLITRLENTQYDAANGIDDEEDFNNSPALGNNSPWNSKPPNTQDSKPESTAPQPSQ</sequence>
<evidence type="ECO:0000256" key="3">
    <source>
        <dbReference type="ARBA" id="ARBA00023242"/>
    </source>
</evidence>
<dbReference type="InterPro" id="IPR041363">
    <property type="entry name" value="LID"/>
</dbReference>
<dbReference type="Gene3D" id="2.10.110.10">
    <property type="entry name" value="Cysteine Rich Protein"/>
    <property type="match status" value="1"/>
</dbReference>
<comment type="subcellular location">
    <subcellularLocation>
        <location evidence="1">Nucleus</location>
    </subcellularLocation>
</comment>
<dbReference type="InterPro" id="IPR029005">
    <property type="entry name" value="LIM-bd/SEUSS"/>
</dbReference>
<organism evidence="7 8">
    <name type="scientific">Lepisosteus oculatus</name>
    <name type="common">Spotted gar</name>
    <dbReference type="NCBI Taxonomy" id="7918"/>
    <lineage>
        <taxon>Eukaryota</taxon>
        <taxon>Metazoa</taxon>
        <taxon>Chordata</taxon>
        <taxon>Craniata</taxon>
        <taxon>Vertebrata</taxon>
        <taxon>Euteleostomi</taxon>
        <taxon>Actinopterygii</taxon>
        <taxon>Neopterygii</taxon>
        <taxon>Holostei</taxon>
        <taxon>Semionotiformes</taxon>
        <taxon>Lepisosteidae</taxon>
        <taxon>Lepisosteus</taxon>
    </lineage>
</organism>
<feature type="region of interest" description="Disordered" evidence="5">
    <location>
        <begin position="262"/>
        <end position="306"/>
    </location>
</feature>
<reference evidence="7" key="2">
    <citation type="submission" date="2025-08" db="UniProtKB">
        <authorList>
            <consortium name="Ensembl"/>
        </authorList>
    </citation>
    <scope>IDENTIFICATION</scope>
</reference>
<keyword evidence="3" id="KW-0539">Nucleus</keyword>
<keyword evidence="8" id="KW-1185">Reference proteome</keyword>